<keyword evidence="3" id="KW-1185">Reference proteome</keyword>
<keyword evidence="2" id="KW-0378">Hydrolase</keyword>
<dbReference type="Proteomes" id="UP000290365">
    <property type="component" value="Chromosome"/>
</dbReference>
<evidence type="ECO:0000313" key="2">
    <source>
        <dbReference type="EMBL" id="QBD78034.1"/>
    </source>
</evidence>
<name>A0A4P6JRQ2_KTERU</name>
<protein>
    <submittedName>
        <fullName evidence="2">Alpha/beta hydrolase</fullName>
    </submittedName>
</protein>
<gene>
    <name evidence="2" type="ORF">EPA93_19355</name>
</gene>
<dbReference type="SUPFAM" id="SSF53474">
    <property type="entry name" value="alpha/beta-Hydrolases"/>
    <property type="match status" value="1"/>
</dbReference>
<sequence>MKKIYSKDGTAIAFDQSGEGPAVILVGGAFQHRAIDPKTAKLAALLAQHFTVFHYDRRGRGDSGDTLPYAIEREIEDLEALLNEAGGSACVFGMSSGAVLTLHAAARGLNIKKMALYEAPFNSGDDDARQAAENYTKQLTALLAEGRRGDAAALAMTTFGAPAQAVAGMRQMPFWPTFEAVAPTLAYDSAIMGDSSIPTTLITSIPVPTLVMDGGASPAFMHNAAEAVAHSLPNAQRCTLAGQTHDVDPDVLAPVLAEFFAG</sequence>
<proteinExistence type="predicted"/>
<dbReference type="KEGG" id="kbs:EPA93_19355"/>
<feature type="domain" description="AB hydrolase-1" evidence="1">
    <location>
        <begin position="23"/>
        <end position="245"/>
    </location>
</feature>
<reference evidence="2 3" key="1">
    <citation type="submission" date="2019-01" db="EMBL/GenBank/DDBJ databases">
        <title>Ktedonosporobacter rubrisoli SCAWS-G2.</title>
        <authorList>
            <person name="Huang Y."/>
            <person name="Yan B."/>
        </authorList>
    </citation>
    <scope>NUCLEOTIDE SEQUENCE [LARGE SCALE GENOMIC DNA]</scope>
    <source>
        <strain evidence="2 3">SCAWS-G2</strain>
    </source>
</reference>
<dbReference type="GO" id="GO:0004806">
    <property type="term" value="F:triacylglycerol lipase activity"/>
    <property type="evidence" value="ECO:0007669"/>
    <property type="project" value="TreeGrafter"/>
</dbReference>
<dbReference type="GO" id="GO:0046503">
    <property type="term" value="P:glycerolipid catabolic process"/>
    <property type="evidence" value="ECO:0007669"/>
    <property type="project" value="TreeGrafter"/>
</dbReference>
<dbReference type="OrthoDB" id="63519at2"/>
<dbReference type="Pfam" id="PF12697">
    <property type="entry name" value="Abhydrolase_6"/>
    <property type="match status" value="1"/>
</dbReference>
<dbReference type="EMBL" id="CP035758">
    <property type="protein sequence ID" value="QBD78034.1"/>
    <property type="molecule type" value="Genomic_DNA"/>
</dbReference>
<accession>A0A4P6JRQ2</accession>
<evidence type="ECO:0000259" key="1">
    <source>
        <dbReference type="Pfam" id="PF12697"/>
    </source>
</evidence>
<dbReference type="Gene3D" id="3.40.50.1820">
    <property type="entry name" value="alpha/beta hydrolase"/>
    <property type="match status" value="1"/>
</dbReference>
<dbReference type="InterPro" id="IPR050471">
    <property type="entry name" value="AB_hydrolase"/>
</dbReference>
<dbReference type="InterPro" id="IPR000073">
    <property type="entry name" value="AB_hydrolase_1"/>
</dbReference>
<dbReference type="InterPro" id="IPR029058">
    <property type="entry name" value="AB_hydrolase_fold"/>
</dbReference>
<dbReference type="PANTHER" id="PTHR43433:SF5">
    <property type="entry name" value="AB HYDROLASE-1 DOMAIN-CONTAINING PROTEIN"/>
    <property type="match status" value="1"/>
</dbReference>
<dbReference type="AlphaFoldDB" id="A0A4P6JRQ2"/>
<organism evidence="2 3">
    <name type="scientific">Ktedonosporobacter rubrisoli</name>
    <dbReference type="NCBI Taxonomy" id="2509675"/>
    <lineage>
        <taxon>Bacteria</taxon>
        <taxon>Bacillati</taxon>
        <taxon>Chloroflexota</taxon>
        <taxon>Ktedonobacteria</taxon>
        <taxon>Ktedonobacterales</taxon>
        <taxon>Ktedonosporobacteraceae</taxon>
        <taxon>Ktedonosporobacter</taxon>
    </lineage>
</organism>
<dbReference type="PANTHER" id="PTHR43433">
    <property type="entry name" value="HYDROLASE, ALPHA/BETA FOLD FAMILY PROTEIN"/>
    <property type="match status" value="1"/>
</dbReference>
<evidence type="ECO:0000313" key="3">
    <source>
        <dbReference type="Proteomes" id="UP000290365"/>
    </source>
</evidence>
<dbReference type="RefSeq" id="WP_129889087.1">
    <property type="nucleotide sequence ID" value="NZ_CP035758.1"/>
</dbReference>